<accession>A0A2P9HCY8</accession>
<gene>
    <name evidence="1" type="ORF">OHAE_4745</name>
</gene>
<evidence type="ECO:0000313" key="1">
    <source>
        <dbReference type="EMBL" id="SPL61953.1"/>
    </source>
</evidence>
<reference evidence="2" key="1">
    <citation type="submission" date="2017-12" db="EMBL/GenBank/DDBJ databases">
        <authorList>
            <person name="Diaz M."/>
        </authorList>
    </citation>
    <scope>NUCLEOTIDE SEQUENCE [LARGE SCALE GENOMIC DNA]</scope>
    <source>
        <strain evidence="2">FI11154</strain>
    </source>
</reference>
<protein>
    <submittedName>
        <fullName evidence="1">Uncharacterized protein</fullName>
    </submittedName>
</protein>
<dbReference type="Proteomes" id="UP000246073">
    <property type="component" value="Unassembled WGS sequence"/>
</dbReference>
<dbReference type="AlphaFoldDB" id="A0A2P9HCY8"/>
<name>A0A2P9HCY8_9HYPH</name>
<evidence type="ECO:0000313" key="2">
    <source>
        <dbReference type="Proteomes" id="UP000246073"/>
    </source>
</evidence>
<organism evidence="1 2">
    <name type="scientific">Ochrobactrum soli</name>
    <dbReference type="NCBI Taxonomy" id="2448455"/>
    <lineage>
        <taxon>Bacteria</taxon>
        <taxon>Pseudomonadati</taxon>
        <taxon>Pseudomonadota</taxon>
        <taxon>Alphaproteobacteria</taxon>
        <taxon>Hyphomicrobiales</taxon>
        <taxon>Brucellaceae</taxon>
        <taxon>Brucella/Ochrobactrum group</taxon>
        <taxon>Ochrobactrum</taxon>
    </lineage>
</organism>
<dbReference type="EMBL" id="OOFM01000001">
    <property type="protein sequence ID" value="SPL61953.1"/>
    <property type="molecule type" value="Genomic_DNA"/>
</dbReference>
<sequence length="43" mass="4474">MEGAEPAFLTTTDGAGWVIVLCWAAAGGMNDSKSNPERATFAE</sequence>
<proteinExistence type="predicted"/>